<dbReference type="InterPro" id="IPR050267">
    <property type="entry name" value="Anti-sigma-factor_SerPK"/>
</dbReference>
<dbReference type="Gene3D" id="3.30.565.10">
    <property type="entry name" value="Histidine kinase-like ATPase, C-terminal domain"/>
    <property type="match status" value="1"/>
</dbReference>
<keyword evidence="1" id="KW-0418">Kinase</keyword>
<evidence type="ECO:0000313" key="4">
    <source>
        <dbReference type="Proteomes" id="UP001597261"/>
    </source>
</evidence>
<dbReference type="GO" id="GO:0005524">
    <property type="term" value="F:ATP binding"/>
    <property type="evidence" value="ECO:0007669"/>
    <property type="project" value="UniProtKB-KW"/>
</dbReference>
<protein>
    <submittedName>
        <fullName evidence="3">ATP-binding protein</fullName>
    </submittedName>
</protein>
<keyword evidence="1" id="KW-0808">Transferase</keyword>
<organism evidence="3 4">
    <name type="scientific">Streptomyces caeni</name>
    <dbReference type="NCBI Taxonomy" id="2307231"/>
    <lineage>
        <taxon>Bacteria</taxon>
        <taxon>Bacillati</taxon>
        <taxon>Actinomycetota</taxon>
        <taxon>Actinomycetes</taxon>
        <taxon>Kitasatosporales</taxon>
        <taxon>Streptomycetaceae</taxon>
        <taxon>Streptomyces</taxon>
    </lineage>
</organism>
<keyword evidence="3" id="KW-0547">Nucleotide-binding</keyword>
<keyword evidence="3" id="KW-0067">ATP-binding</keyword>
<dbReference type="Pfam" id="PF13581">
    <property type="entry name" value="HATPase_c_2"/>
    <property type="match status" value="1"/>
</dbReference>
<keyword evidence="1" id="KW-0723">Serine/threonine-protein kinase</keyword>
<dbReference type="CDD" id="cd16936">
    <property type="entry name" value="HATPase_RsbW-like"/>
    <property type="match status" value="1"/>
</dbReference>
<feature type="domain" description="Histidine kinase/HSP90-like ATPase" evidence="2">
    <location>
        <begin position="90"/>
        <end position="200"/>
    </location>
</feature>
<sequence length="208" mass="21167">MARWSEPTADWVSPSDEEAPQVLTAVAARHGHGVGQAGGPGHLPGLAHQAGYVTGAGDEVMDDPTVVRLPASLTGSPRSRTYSCPVAHVPEAVGTVRRRAHTVLTAWGIPQSAVEGAVLVISELVTNAIIHALPPAELRLSVGGVNGCGTLRVEVTDAGAALSSGETGSLPGHGEHGRGNTVVDALTVRHGTRSGAGTVTRWADLPTA</sequence>
<gene>
    <name evidence="3" type="ORF">ACFSL4_36490</name>
</gene>
<dbReference type="EMBL" id="JBHUDX010000144">
    <property type="protein sequence ID" value="MFD1663516.1"/>
    <property type="molecule type" value="Genomic_DNA"/>
</dbReference>
<reference evidence="4" key="1">
    <citation type="journal article" date="2019" name="Int. J. Syst. Evol. Microbiol.">
        <title>The Global Catalogue of Microorganisms (GCM) 10K type strain sequencing project: providing services to taxonomists for standard genome sequencing and annotation.</title>
        <authorList>
            <consortium name="The Broad Institute Genomics Platform"/>
            <consortium name="The Broad Institute Genome Sequencing Center for Infectious Disease"/>
            <person name="Wu L."/>
            <person name="Ma J."/>
        </authorList>
    </citation>
    <scope>NUCLEOTIDE SEQUENCE [LARGE SCALE GENOMIC DNA]</scope>
    <source>
        <strain evidence="4">CGMCC 1.12470</strain>
    </source>
</reference>
<name>A0ABW4J3P1_9ACTN</name>
<dbReference type="Proteomes" id="UP001597261">
    <property type="component" value="Unassembled WGS sequence"/>
</dbReference>
<evidence type="ECO:0000256" key="1">
    <source>
        <dbReference type="ARBA" id="ARBA00022527"/>
    </source>
</evidence>
<dbReference type="InterPro" id="IPR036890">
    <property type="entry name" value="HATPase_C_sf"/>
</dbReference>
<dbReference type="RefSeq" id="WP_381092375.1">
    <property type="nucleotide sequence ID" value="NZ_JBHUDX010000144.1"/>
</dbReference>
<keyword evidence="4" id="KW-1185">Reference proteome</keyword>
<dbReference type="InterPro" id="IPR003594">
    <property type="entry name" value="HATPase_dom"/>
</dbReference>
<comment type="caution">
    <text evidence="3">The sequence shown here is derived from an EMBL/GenBank/DDBJ whole genome shotgun (WGS) entry which is preliminary data.</text>
</comment>
<dbReference type="PANTHER" id="PTHR35526">
    <property type="entry name" value="ANTI-SIGMA-F FACTOR RSBW-RELATED"/>
    <property type="match status" value="1"/>
</dbReference>
<dbReference type="PANTHER" id="PTHR35526:SF3">
    <property type="entry name" value="ANTI-SIGMA-F FACTOR RSBW"/>
    <property type="match status" value="1"/>
</dbReference>
<evidence type="ECO:0000313" key="3">
    <source>
        <dbReference type="EMBL" id="MFD1663516.1"/>
    </source>
</evidence>
<accession>A0ABW4J3P1</accession>
<dbReference type="SUPFAM" id="SSF55874">
    <property type="entry name" value="ATPase domain of HSP90 chaperone/DNA topoisomerase II/histidine kinase"/>
    <property type="match status" value="1"/>
</dbReference>
<proteinExistence type="predicted"/>
<evidence type="ECO:0000259" key="2">
    <source>
        <dbReference type="Pfam" id="PF13581"/>
    </source>
</evidence>